<protein>
    <recommendedName>
        <fullName evidence="3">T-cell surface glycoprotein CD3 gamma chain</fullName>
    </recommendedName>
    <alternativeName>
        <fullName evidence="15">T-cell receptor T3 gamma chain</fullName>
    </alternativeName>
</protein>
<keyword evidence="5" id="KW-0597">Phosphoprotein</keyword>
<dbReference type="InterPro" id="IPR003110">
    <property type="entry name" value="Phos_immunorcpt_sig_ITAM"/>
</dbReference>
<dbReference type="InterPro" id="IPR036179">
    <property type="entry name" value="Ig-like_dom_sf"/>
</dbReference>
<dbReference type="PANTHER" id="PTHR10570">
    <property type="entry name" value="T-CELL SURFACE GLYCOPROTEIN CD3 GAMMA CHAIN / DELTA CHAIN"/>
    <property type="match status" value="1"/>
</dbReference>
<keyword evidence="4" id="KW-1003">Cell membrane</keyword>
<dbReference type="SMART" id="SM00408">
    <property type="entry name" value="IGc2"/>
    <property type="match status" value="1"/>
</dbReference>
<accession>A0A8D1F4K8</accession>
<evidence type="ECO:0000256" key="6">
    <source>
        <dbReference type="ARBA" id="ARBA00022692"/>
    </source>
</evidence>
<evidence type="ECO:0000313" key="19">
    <source>
        <dbReference type="Proteomes" id="UP000694722"/>
    </source>
</evidence>
<keyword evidence="13" id="KW-0325">Glycoprotein</keyword>
<dbReference type="PANTHER" id="PTHR10570:SF8">
    <property type="entry name" value="T-CELL SURFACE GLYCOPROTEIN CD3 GAMMA CHAIN"/>
    <property type="match status" value="1"/>
</dbReference>
<evidence type="ECO:0000256" key="14">
    <source>
        <dbReference type="ARBA" id="ARBA00023319"/>
    </source>
</evidence>
<evidence type="ECO:0000256" key="2">
    <source>
        <dbReference type="ARBA" id="ARBA00011588"/>
    </source>
</evidence>
<keyword evidence="11" id="KW-1015">Disulfide bond</keyword>
<dbReference type="Proteomes" id="UP000694722">
    <property type="component" value="Unplaced"/>
</dbReference>
<evidence type="ECO:0000256" key="10">
    <source>
        <dbReference type="ARBA" id="ARBA00023136"/>
    </source>
</evidence>
<keyword evidence="9" id="KW-1064">Adaptive immunity</keyword>
<organism evidence="18 19">
    <name type="scientific">Sus scrofa</name>
    <name type="common">Pig</name>
    <dbReference type="NCBI Taxonomy" id="9823"/>
    <lineage>
        <taxon>Eukaryota</taxon>
        <taxon>Metazoa</taxon>
        <taxon>Chordata</taxon>
        <taxon>Craniata</taxon>
        <taxon>Vertebrata</taxon>
        <taxon>Euteleostomi</taxon>
        <taxon>Mammalia</taxon>
        <taxon>Eutheria</taxon>
        <taxon>Laurasiatheria</taxon>
        <taxon>Artiodactyla</taxon>
        <taxon>Suina</taxon>
        <taxon>Suidae</taxon>
        <taxon>Sus</taxon>
    </lineage>
</organism>
<evidence type="ECO:0000256" key="16">
    <source>
        <dbReference type="ARBA" id="ARBA00045637"/>
    </source>
</evidence>
<evidence type="ECO:0000256" key="5">
    <source>
        <dbReference type="ARBA" id="ARBA00022553"/>
    </source>
</evidence>
<dbReference type="Ensembl" id="ENSSSCT00040075307.1">
    <property type="protein sequence ID" value="ENSSSCP00040032321.1"/>
    <property type="gene ID" value="ENSSSCG00040055536.1"/>
</dbReference>
<keyword evidence="14" id="KW-0393">Immunoglobulin domain</keyword>
<evidence type="ECO:0000259" key="17">
    <source>
        <dbReference type="SMART" id="SM00408"/>
    </source>
</evidence>
<proteinExistence type="predicted"/>
<dbReference type="GO" id="GO:0004888">
    <property type="term" value="F:transmembrane signaling receptor activity"/>
    <property type="evidence" value="ECO:0007669"/>
    <property type="project" value="InterPro"/>
</dbReference>
<dbReference type="Pfam" id="PF02189">
    <property type="entry name" value="ITAM"/>
    <property type="match status" value="1"/>
</dbReference>
<evidence type="ECO:0000256" key="7">
    <source>
        <dbReference type="ARBA" id="ARBA00022859"/>
    </source>
</evidence>
<dbReference type="SUPFAM" id="SSF48726">
    <property type="entry name" value="Immunoglobulin"/>
    <property type="match status" value="1"/>
</dbReference>
<dbReference type="InterPro" id="IPR015484">
    <property type="entry name" value="CD3_esu/gsu/dsu"/>
</dbReference>
<dbReference type="InterPro" id="IPR003598">
    <property type="entry name" value="Ig_sub2"/>
</dbReference>
<evidence type="ECO:0000256" key="8">
    <source>
        <dbReference type="ARBA" id="ARBA00022989"/>
    </source>
</evidence>
<keyword evidence="6" id="KW-0812">Transmembrane</keyword>
<dbReference type="InterPro" id="IPR032052">
    <property type="entry name" value="Ig_4"/>
</dbReference>
<dbReference type="GO" id="GO:0042105">
    <property type="term" value="C:alpha-beta T cell receptor complex"/>
    <property type="evidence" value="ECO:0007669"/>
    <property type="project" value="UniProtKB-ARBA"/>
</dbReference>
<evidence type="ECO:0000256" key="12">
    <source>
        <dbReference type="ARBA" id="ARBA00023170"/>
    </source>
</evidence>
<dbReference type="InterPro" id="IPR013783">
    <property type="entry name" value="Ig-like_fold"/>
</dbReference>
<dbReference type="GO" id="GO:0007166">
    <property type="term" value="P:cell surface receptor signaling pathway"/>
    <property type="evidence" value="ECO:0007669"/>
    <property type="project" value="InterPro"/>
</dbReference>
<reference evidence="18" key="1">
    <citation type="submission" date="2025-08" db="UniProtKB">
        <authorList>
            <consortium name="Ensembl"/>
        </authorList>
    </citation>
    <scope>IDENTIFICATION</scope>
</reference>
<comment type="function">
    <text evidence="16">Part of the TCR-CD3 complex present on T-lymphocyte cell surface that plays an essential role in adaptive immune response. When antigen presenting cells (APCs) activate T-cell receptor (TCR), TCR-mediated signals are transmitted across the cell membrane by the CD3 chains CD3D, CD3E, CD3G and CD3Z. All CD3 chains contain immunoreceptor tyrosine-based activation motifs (ITAMs) in their cytoplasmic domain. Upon TCR engagement, these motifs become phosphorylated by Src family protein tyrosine kinases LCK and FYN, resulting in the activation of downstream signaling pathways. In addition to this role of signal transduction in T-cell activation, CD3G plays an essential role in the dynamic regulation of TCR expression at the cell surface. Indeed, constitutive TCR cycling is dependent on the di-leucine-based (diL) receptor-sorting motif present in CD3G.</text>
</comment>
<sequence length="118" mass="13585">MAQLKEGKHSVLLDDNREDGSVLLICGLPDQNIRWFKDGKEICSLNNSRSTCNLGSSSKDPRGIYWCEGSKENSKRLQVYYRTSDKQTLLSNDQLYQPLKDREDDQYSHLQGNNSRKN</sequence>
<comment type="subunit">
    <text evidence="2">The TCR-CD3 complex is composed of a CD3D/CD3E and a CD3G/CD3E heterodimers that preferentially associate with TCRalpha and TCRbeta, respectively, to form TCRalpha/CD3E/CD3G and TCRbeta/CD3G/CD3E trimers. In turn, the hexamer interacts with CD3Z homodimer to form the TCR-CD3 complex. Alternatively, TCRalpha and TCRbeta can be replaced by TCRgamma and TCRdelta.</text>
</comment>
<dbReference type="Gene3D" id="2.60.40.10">
    <property type="entry name" value="Immunoglobulins"/>
    <property type="match status" value="1"/>
</dbReference>
<dbReference type="PROSITE" id="PS51055">
    <property type="entry name" value="ITAM_1"/>
    <property type="match status" value="1"/>
</dbReference>
<evidence type="ECO:0000256" key="3">
    <source>
        <dbReference type="ARBA" id="ARBA00018021"/>
    </source>
</evidence>
<evidence type="ECO:0000256" key="4">
    <source>
        <dbReference type="ARBA" id="ARBA00022475"/>
    </source>
</evidence>
<evidence type="ECO:0000256" key="15">
    <source>
        <dbReference type="ARBA" id="ARBA00030773"/>
    </source>
</evidence>
<keyword evidence="8" id="KW-1133">Transmembrane helix</keyword>
<evidence type="ECO:0000256" key="9">
    <source>
        <dbReference type="ARBA" id="ARBA00023130"/>
    </source>
</evidence>
<dbReference type="GO" id="GO:0002250">
    <property type="term" value="P:adaptive immune response"/>
    <property type="evidence" value="ECO:0007669"/>
    <property type="project" value="UniProtKB-KW"/>
</dbReference>
<evidence type="ECO:0000256" key="13">
    <source>
        <dbReference type="ARBA" id="ARBA00023180"/>
    </source>
</evidence>
<name>A0A8D1F4K8_PIG</name>
<comment type="subcellular location">
    <subcellularLocation>
        <location evidence="1">Cell membrane</location>
        <topology evidence="1">Single-pass type I membrane protein</topology>
    </subcellularLocation>
</comment>
<feature type="domain" description="Immunoglobulin subtype 2" evidence="17">
    <location>
        <begin position="17"/>
        <end position="74"/>
    </location>
</feature>
<evidence type="ECO:0000256" key="1">
    <source>
        <dbReference type="ARBA" id="ARBA00004251"/>
    </source>
</evidence>
<evidence type="ECO:0000256" key="11">
    <source>
        <dbReference type="ARBA" id="ARBA00023157"/>
    </source>
</evidence>
<keyword evidence="10" id="KW-0472">Membrane</keyword>
<dbReference type="AlphaFoldDB" id="A0A8D1F4K8"/>
<keyword evidence="12" id="KW-0675">Receptor</keyword>
<dbReference type="SMART" id="SM00077">
    <property type="entry name" value="ITAM"/>
    <property type="match status" value="1"/>
</dbReference>
<keyword evidence="7" id="KW-0391">Immunity</keyword>
<dbReference type="Pfam" id="PF16680">
    <property type="entry name" value="Ig_4"/>
    <property type="match status" value="1"/>
</dbReference>
<evidence type="ECO:0000313" key="18">
    <source>
        <dbReference type="Ensembl" id="ENSSSCP00040032321.1"/>
    </source>
</evidence>